<keyword evidence="3" id="KW-1185">Reference proteome</keyword>
<dbReference type="KEGG" id="plyc:GXP70_17430"/>
<accession>A0A6C0G123</accession>
<feature type="compositionally biased region" description="Polar residues" evidence="1">
    <location>
        <begin position="1"/>
        <end position="19"/>
    </location>
</feature>
<dbReference type="AlphaFoldDB" id="A0A6C0G123"/>
<organism evidence="2 3">
    <name type="scientific">Paenibacillus lycopersici</name>
    <dbReference type="NCBI Taxonomy" id="2704462"/>
    <lineage>
        <taxon>Bacteria</taxon>
        <taxon>Bacillati</taxon>
        <taxon>Bacillota</taxon>
        <taxon>Bacilli</taxon>
        <taxon>Bacillales</taxon>
        <taxon>Paenibacillaceae</taxon>
        <taxon>Paenibacillus</taxon>
    </lineage>
</organism>
<evidence type="ECO:0000313" key="2">
    <source>
        <dbReference type="EMBL" id="QHT61573.1"/>
    </source>
</evidence>
<protein>
    <submittedName>
        <fullName evidence="2">Uncharacterized protein</fullName>
    </submittedName>
</protein>
<dbReference type="Proteomes" id="UP000476064">
    <property type="component" value="Chromosome"/>
</dbReference>
<proteinExistence type="predicted"/>
<evidence type="ECO:0000313" key="3">
    <source>
        <dbReference type="Proteomes" id="UP000476064"/>
    </source>
</evidence>
<gene>
    <name evidence="2" type="ORF">GXP70_17430</name>
</gene>
<feature type="region of interest" description="Disordered" evidence="1">
    <location>
        <begin position="1"/>
        <end position="20"/>
    </location>
</feature>
<reference evidence="2 3" key="1">
    <citation type="submission" date="2020-01" db="EMBL/GenBank/DDBJ databases">
        <title>Paenibacillus sp. nov., isolated from tomato rhizosphere.</title>
        <authorList>
            <person name="Weon H.-Y."/>
            <person name="Lee S.A."/>
        </authorList>
    </citation>
    <scope>NUCLEOTIDE SEQUENCE [LARGE SCALE GENOMIC DNA]</scope>
    <source>
        <strain evidence="2 3">12200R-189</strain>
    </source>
</reference>
<dbReference type="EMBL" id="CP048209">
    <property type="protein sequence ID" value="QHT61573.1"/>
    <property type="molecule type" value="Genomic_DNA"/>
</dbReference>
<dbReference type="RefSeq" id="WP_162358012.1">
    <property type="nucleotide sequence ID" value="NZ_CP048209.1"/>
</dbReference>
<name>A0A6C0G123_9BACL</name>
<evidence type="ECO:0000256" key="1">
    <source>
        <dbReference type="SAM" id="MobiDB-lite"/>
    </source>
</evidence>
<sequence>MTTENNVSNNNDTQEQGNISEEEFRQVVQALHDNGLKALRFKFEDEQVDGQVLNHEVYGPIFTFKVETRDGGKYATGFFMRELLQTFQSNEDPALWISSFFFDLMDGHEGADRLLPKPPQSEEDAKALIDNIIVPYCAKTIRDEFPNEQVYVDLDLHEQHGPVLEAGFTAISDGNNICALPLHVLIAHFLLNRDPAEPMIQGLYRIREEHGLE</sequence>